<feature type="region of interest" description="Disordered" evidence="1">
    <location>
        <begin position="173"/>
        <end position="209"/>
    </location>
</feature>
<organism evidence="3 4">
    <name type="scientific">Venturia effusa</name>
    <dbReference type="NCBI Taxonomy" id="50376"/>
    <lineage>
        <taxon>Eukaryota</taxon>
        <taxon>Fungi</taxon>
        <taxon>Dikarya</taxon>
        <taxon>Ascomycota</taxon>
        <taxon>Pezizomycotina</taxon>
        <taxon>Dothideomycetes</taxon>
        <taxon>Pleosporomycetidae</taxon>
        <taxon>Venturiales</taxon>
        <taxon>Venturiaceae</taxon>
        <taxon>Venturia</taxon>
    </lineage>
</organism>
<keyword evidence="2" id="KW-0732">Signal</keyword>
<dbReference type="EMBL" id="CP042190">
    <property type="protein sequence ID" value="QDS71377.1"/>
    <property type="molecule type" value="Genomic_DNA"/>
</dbReference>
<sequence>MILGRMRAHVLFFILPALVCSSPEANPEPVADPQLQSLIPLAIGGLTLGAIGLGAAGIGSAARGAARDCECARSFQPPPCAGTFCECKNQASIACWANRNQQCKISLAVCPANDGKLGSPTGLNSEYPPCGQGMPICNNGKTCRKLDNACSDSHGGGSCLGLCVPPVGAPARAPPTLPAPAPQQQQQPWWQNGQGGRLGEGAGPKQPPAPARCPANFVCPQNMACIADPHDAASIRGPTFKCVDALVRAA</sequence>
<dbReference type="AlphaFoldDB" id="A0A517L6W4"/>
<keyword evidence="4" id="KW-1185">Reference proteome</keyword>
<proteinExistence type="predicted"/>
<dbReference type="Proteomes" id="UP000316270">
    <property type="component" value="Chromosome 6"/>
</dbReference>
<dbReference type="OrthoDB" id="3799394at2759"/>
<evidence type="ECO:0000313" key="3">
    <source>
        <dbReference type="EMBL" id="QDS71377.1"/>
    </source>
</evidence>
<evidence type="ECO:0008006" key="5">
    <source>
        <dbReference type="Google" id="ProtNLM"/>
    </source>
</evidence>
<evidence type="ECO:0000256" key="2">
    <source>
        <dbReference type="SAM" id="SignalP"/>
    </source>
</evidence>
<reference evidence="3 4" key="1">
    <citation type="submission" date="2019-07" db="EMBL/GenBank/DDBJ databases">
        <title>Finished genome of Venturia effusa.</title>
        <authorList>
            <person name="Young C.A."/>
            <person name="Cox M.P."/>
            <person name="Ganley A.R.D."/>
            <person name="David W.J."/>
        </authorList>
    </citation>
    <scope>NUCLEOTIDE SEQUENCE [LARGE SCALE GENOMIC DNA]</scope>
    <source>
        <strain evidence="4">albino</strain>
    </source>
</reference>
<evidence type="ECO:0000256" key="1">
    <source>
        <dbReference type="SAM" id="MobiDB-lite"/>
    </source>
</evidence>
<name>A0A517L6W4_9PEZI</name>
<accession>A0A517L6W4</accession>
<feature type="compositionally biased region" description="Gly residues" evidence="1">
    <location>
        <begin position="193"/>
        <end position="202"/>
    </location>
</feature>
<protein>
    <recommendedName>
        <fullName evidence="5">Extracellular membrane protein CFEM domain-containing protein</fullName>
    </recommendedName>
</protein>
<feature type="chain" id="PRO_5022205389" description="Extracellular membrane protein CFEM domain-containing protein" evidence="2">
    <location>
        <begin position="22"/>
        <end position="250"/>
    </location>
</feature>
<gene>
    <name evidence="3" type="ORF">FKW77_002695</name>
</gene>
<evidence type="ECO:0000313" key="4">
    <source>
        <dbReference type="Proteomes" id="UP000316270"/>
    </source>
</evidence>
<feature type="signal peptide" evidence="2">
    <location>
        <begin position="1"/>
        <end position="21"/>
    </location>
</feature>